<proteinExistence type="predicted"/>
<dbReference type="AlphaFoldDB" id="A0AAD5KS56"/>
<gene>
    <name evidence="1" type="ORF">BDA99DRAFT_493140</name>
</gene>
<dbReference type="Proteomes" id="UP001209540">
    <property type="component" value="Unassembled WGS sequence"/>
</dbReference>
<comment type="caution">
    <text evidence="1">The sequence shown here is derived from an EMBL/GenBank/DDBJ whole genome shotgun (WGS) entry which is preliminary data.</text>
</comment>
<evidence type="ECO:0000313" key="1">
    <source>
        <dbReference type="EMBL" id="KAI9278782.1"/>
    </source>
</evidence>
<accession>A0AAD5KS56</accession>
<dbReference type="EMBL" id="JAIXMP010000001">
    <property type="protein sequence ID" value="KAI9278782.1"/>
    <property type="molecule type" value="Genomic_DNA"/>
</dbReference>
<organism evidence="1 2">
    <name type="scientific">Phascolomyces articulosus</name>
    <dbReference type="NCBI Taxonomy" id="60185"/>
    <lineage>
        <taxon>Eukaryota</taxon>
        <taxon>Fungi</taxon>
        <taxon>Fungi incertae sedis</taxon>
        <taxon>Mucoromycota</taxon>
        <taxon>Mucoromycotina</taxon>
        <taxon>Mucoromycetes</taxon>
        <taxon>Mucorales</taxon>
        <taxon>Lichtheimiaceae</taxon>
        <taxon>Phascolomyces</taxon>
    </lineage>
</organism>
<reference evidence="1" key="2">
    <citation type="submission" date="2023-02" db="EMBL/GenBank/DDBJ databases">
        <authorList>
            <consortium name="DOE Joint Genome Institute"/>
            <person name="Mondo S.J."/>
            <person name="Chang Y."/>
            <person name="Wang Y."/>
            <person name="Ahrendt S."/>
            <person name="Andreopoulos W."/>
            <person name="Barry K."/>
            <person name="Beard J."/>
            <person name="Benny G.L."/>
            <person name="Blankenship S."/>
            <person name="Bonito G."/>
            <person name="Cuomo C."/>
            <person name="Desiro A."/>
            <person name="Gervers K.A."/>
            <person name="Hundley H."/>
            <person name="Kuo A."/>
            <person name="LaButti K."/>
            <person name="Lang B.F."/>
            <person name="Lipzen A."/>
            <person name="O'Donnell K."/>
            <person name="Pangilinan J."/>
            <person name="Reynolds N."/>
            <person name="Sandor L."/>
            <person name="Smith M.W."/>
            <person name="Tsang A."/>
            <person name="Grigoriev I.V."/>
            <person name="Stajich J.E."/>
            <person name="Spatafora J.W."/>
        </authorList>
    </citation>
    <scope>NUCLEOTIDE SEQUENCE</scope>
    <source>
        <strain evidence="1">RSA 2281</strain>
    </source>
</reference>
<evidence type="ECO:0000313" key="2">
    <source>
        <dbReference type="Proteomes" id="UP001209540"/>
    </source>
</evidence>
<protein>
    <submittedName>
        <fullName evidence="1">Uncharacterized protein</fullName>
    </submittedName>
</protein>
<name>A0AAD5KS56_9FUNG</name>
<keyword evidence="2" id="KW-1185">Reference proteome</keyword>
<sequence>MTSDSFFLYTTYCKKNHVGNGIIKLFSCYNYNTMCKKNNNDLYIINIYTKKKEKSFSYNDNI</sequence>
<reference evidence="1" key="1">
    <citation type="journal article" date="2022" name="IScience">
        <title>Evolution of zygomycete secretomes and the origins of terrestrial fungal ecologies.</title>
        <authorList>
            <person name="Chang Y."/>
            <person name="Wang Y."/>
            <person name="Mondo S."/>
            <person name="Ahrendt S."/>
            <person name="Andreopoulos W."/>
            <person name="Barry K."/>
            <person name="Beard J."/>
            <person name="Benny G.L."/>
            <person name="Blankenship S."/>
            <person name="Bonito G."/>
            <person name="Cuomo C."/>
            <person name="Desiro A."/>
            <person name="Gervers K.A."/>
            <person name="Hundley H."/>
            <person name="Kuo A."/>
            <person name="LaButti K."/>
            <person name="Lang B.F."/>
            <person name="Lipzen A."/>
            <person name="O'Donnell K."/>
            <person name="Pangilinan J."/>
            <person name="Reynolds N."/>
            <person name="Sandor L."/>
            <person name="Smith M.E."/>
            <person name="Tsang A."/>
            <person name="Grigoriev I.V."/>
            <person name="Stajich J.E."/>
            <person name="Spatafora J.W."/>
        </authorList>
    </citation>
    <scope>NUCLEOTIDE SEQUENCE</scope>
    <source>
        <strain evidence="1">RSA 2281</strain>
    </source>
</reference>